<dbReference type="STRING" id="983964.A0A2T3ZWD9"/>
<protein>
    <recommendedName>
        <fullName evidence="4">Fungal STAND N-terminal Goodbye domain-containing protein</fullName>
    </recommendedName>
</protein>
<dbReference type="Proteomes" id="UP000241690">
    <property type="component" value="Unassembled WGS sequence"/>
</dbReference>
<reference evidence="2 3" key="1">
    <citation type="submission" date="2016-07" db="EMBL/GenBank/DDBJ databases">
        <title>Multiple horizontal gene transfer events from other fungi enriched the ability of initially mycotrophic Trichoderma (Ascomycota) to feed on dead plant biomass.</title>
        <authorList>
            <consortium name="DOE Joint Genome Institute"/>
            <person name="Aerts A."/>
            <person name="Atanasova L."/>
            <person name="Chenthamara K."/>
            <person name="Zhang J."/>
            <person name="Grujic M."/>
            <person name="Henrissat B."/>
            <person name="Kuo A."/>
            <person name="Salamov A."/>
            <person name="Lipzen A."/>
            <person name="Labutti K."/>
            <person name="Barry K."/>
            <person name="Miao Y."/>
            <person name="Rahimi M.J."/>
            <person name="Shen Q."/>
            <person name="Grigoriev I.V."/>
            <person name="Kubicek C.P."/>
            <person name="Druzhinina I.S."/>
        </authorList>
    </citation>
    <scope>NUCLEOTIDE SEQUENCE [LARGE SCALE GENOMIC DNA]</scope>
    <source>
        <strain evidence="2 3">CBS 226.95</strain>
    </source>
</reference>
<feature type="region of interest" description="Disordered" evidence="1">
    <location>
        <begin position="1"/>
        <end position="24"/>
    </location>
</feature>
<evidence type="ECO:0000256" key="1">
    <source>
        <dbReference type="SAM" id="MobiDB-lite"/>
    </source>
</evidence>
<accession>A0A2T3ZWD9</accession>
<dbReference type="GeneID" id="36620864"/>
<keyword evidence="3" id="KW-1185">Reference proteome</keyword>
<dbReference type="AlphaFoldDB" id="A0A2T3ZWD9"/>
<name>A0A2T3ZWD9_TRIHA</name>
<dbReference type="RefSeq" id="XP_024768803.1">
    <property type="nucleotide sequence ID" value="XM_024912305.1"/>
</dbReference>
<dbReference type="EMBL" id="KZ679694">
    <property type="protein sequence ID" value="PTB49126.1"/>
    <property type="molecule type" value="Genomic_DNA"/>
</dbReference>
<evidence type="ECO:0008006" key="4">
    <source>
        <dbReference type="Google" id="ProtNLM"/>
    </source>
</evidence>
<gene>
    <name evidence="2" type="ORF">M431DRAFT_126873</name>
</gene>
<dbReference type="PANTHER" id="PTHR40619:SF3">
    <property type="entry name" value="FUNGAL STAND N-TERMINAL GOODBYE DOMAIN-CONTAINING PROTEIN"/>
    <property type="match status" value="1"/>
</dbReference>
<organism evidence="2 3">
    <name type="scientific">Trichoderma harzianum CBS 226.95</name>
    <dbReference type="NCBI Taxonomy" id="983964"/>
    <lineage>
        <taxon>Eukaryota</taxon>
        <taxon>Fungi</taxon>
        <taxon>Dikarya</taxon>
        <taxon>Ascomycota</taxon>
        <taxon>Pezizomycotina</taxon>
        <taxon>Sordariomycetes</taxon>
        <taxon>Hypocreomycetidae</taxon>
        <taxon>Hypocreales</taxon>
        <taxon>Hypocreaceae</taxon>
        <taxon>Trichoderma</taxon>
    </lineage>
</organism>
<evidence type="ECO:0000313" key="2">
    <source>
        <dbReference type="EMBL" id="PTB49126.1"/>
    </source>
</evidence>
<proteinExistence type="predicted"/>
<sequence>MLKQQYPKAQDMPNNDPSSDRTSRPAAVDFIDNRLPKYHPAFMNSTSHYDTEVGKYVPNTQVAVSTESSGAISLSNSSEPLDYGISSPRPNWINIEALKYWNDLFPAALNRLISTSPEPSGRSKSEYSIRQGKNDWNAVYNALENAKAKYEQSNKVAGMLRKTGENIAPVAQALKIASNMDPGSPYSTPVLGAVNIFLDAVKTAANVRQQVLEEFNDIIPKIYDIEFFLVTFPEDVHISSASLDLTVTILLAIEQTIGFFISNRFVRGVKAMGMGASYETDLLKSLKTIKAKSKTLLEEAEKSQMHKFDRHSQRMEKGQQQVLQGQADLLNIVQSLLIDHEKQKKEAREKDNEIRRMHVKLEHSLQTITTLTIQNENLRSISPIQNNMWLPPPHRPTPTYTWYLNQDALRWMIKIPDADLIDISFIQSRKRSLSTKDIAQAEQIVHSQVFRNWIVSPNSAKLMVHWDFQPPKTIAGISPLSLFCSTITQGLRTKQHMLSVLWFCGRHIDTSEAGEHVGGHSMLASIIDQLLRQHTFDTRSLSSSFNMARLQQNDYDELLGLLDWLVKELPNTMTLFCIVDGVALFERGEYWERSAPVFLKMVNLSNDPTVPAVVKVLFTSTPGTDMVRGAFEQEDLILEAGNLLKWASAPSEERMARVLGE</sequence>
<evidence type="ECO:0000313" key="3">
    <source>
        <dbReference type="Proteomes" id="UP000241690"/>
    </source>
</evidence>
<dbReference type="PANTHER" id="PTHR40619">
    <property type="entry name" value="FUNGAL STAND N-TERMINAL GOODBYE DOMAIN-CONTAINING PROTEIN"/>
    <property type="match status" value="1"/>
</dbReference>